<dbReference type="SUPFAM" id="SSF52129">
    <property type="entry name" value="Caspase-like"/>
    <property type="match status" value="1"/>
</dbReference>
<dbReference type="Proteomes" id="UP000077173">
    <property type="component" value="Unassembled WGS sequence"/>
</dbReference>
<accession>A0A176ZIQ8</accession>
<keyword evidence="2" id="KW-0732">Signal</keyword>
<proteinExistence type="predicted"/>
<evidence type="ECO:0000313" key="5">
    <source>
        <dbReference type="Proteomes" id="UP000077173"/>
    </source>
</evidence>
<organism evidence="4 5">
    <name type="scientific">Bradyrhizobium neotropicale</name>
    <dbReference type="NCBI Taxonomy" id="1497615"/>
    <lineage>
        <taxon>Bacteria</taxon>
        <taxon>Pseudomonadati</taxon>
        <taxon>Pseudomonadota</taxon>
        <taxon>Alphaproteobacteria</taxon>
        <taxon>Hyphomicrobiales</taxon>
        <taxon>Nitrobacteraceae</taxon>
        <taxon>Bradyrhizobium</taxon>
    </lineage>
</organism>
<dbReference type="InterPro" id="IPR011600">
    <property type="entry name" value="Pept_C14_caspase"/>
</dbReference>
<dbReference type="Gene3D" id="1.25.40.10">
    <property type="entry name" value="Tetratricopeptide repeat domain"/>
    <property type="match status" value="1"/>
</dbReference>
<dbReference type="EMBL" id="LSEF01000015">
    <property type="protein sequence ID" value="OAF19782.1"/>
    <property type="molecule type" value="Genomic_DNA"/>
</dbReference>
<gene>
    <name evidence="4" type="ORF">AXW67_35300</name>
</gene>
<sequence length="206" mass="22229">MRRLLVALCLLTAALWSAPALAQARNQLGPLCTTDTTPPDQMIDACNKIVALKVFGDGQLATIYFYFWRAVGWNKKGDYTKVIADASEATRLQPSQAAYNLRGSAYYDRGEYDIAIADFDDALKLGPPSATITLIAFATAPGQVALDGEGANSPFSAALSRHIGTPGLEVQQMLTRVRAEVVSSTKNKQVPWSNSSLLGEVYLAEK</sequence>
<dbReference type="InterPro" id="IPR019734">
    <property type="entry name" value="TPR_rpt"/>
</dbReference>
<dbReference type="AlphaFoldDB" id="A0A176ZIQ8"/>
<evidence type="ECO:0000256" key="2">
    <source>
        <dbReference type="SAM" id="SignalP"/>
    </source>
</evidence>
<dbReference type="RefSeq" id="WP_063676280.1">
    <property type="nucleotide sequence ID" value="NZ_LSEF01000015.1"/>
</dbReference>
<reference evidence="4 5" key="1">
    <citation type="submission" date="2016-02" db="EMBL/GenBank/DDBJ databases">
        <title>Draft genome sequence of the strain BR 10247T Bradyrhizobium neotropicale isolated from nodules of Centrolobium paraense.</title>
        <authorList>
            <person name="Simoes-Araujo J.L."/>
            <person name="Barauna A.C."/>
            <person name="Silva K."/>
            <person name="Zilli J.E."/>
        </authorList>
    </citation>
    <scope>NUCLEOTIDE SEQUENCE [LARGE SCALE GENOMIC DNA]</scope>
    <source>
        <strain evidence="4 5">BR 10247</strain>
    </source>
</reference>
<dbReference type="InterPro" id="IPR052039">
    <property type="entry name" value="Caspase-related_regulators"/>
</dbReference>
<dbReference type="PROSITE" id="PS50005">
    <property type="entry name" value="TPR"/>
    <property type="match status" value="1"/>
</dbReference>
<comment type="caution">
    <text evidence="4">The sequence shown here is derived from an EMBL/GenBank/DDBJ whole genome shotgun (WGS) entry which is preliminary data.</text>
</comment>
<dbReference type="PANTHER" id="PTHR22576">
    <property type="entry name" value="MUCOSA ASSOCIATED LYMPHOID TISSUE LYMPHOMA TRANSLOCATION PROTEIN 1/PARACASPASE"/>
    <property type="match status" value="1"/>
</dbReference>
<dbReference type="Gene3D" id="3.30.70.1470">
    <property type="entry name" value="Caspase-like"/>
    <property type="match status" value="1"/>
</dbReference>
<protein>
    <recommendedName>
        <fullName evidence="3">Peptidase C14 caspase domain-containing protein</fullName>
    </recommendedName>
</protein>
<evidence type="ECO:0000313" key="4">
    <source>
        <dbReference type="EMBL" id="OAF19782.1"/>
    </source>
</evidence>
<dbReference type="PROSITE" id="PS50293">
    <property type="entry name" value="TPR_REGION"/>
    <property type="match status" value="1"/>
</dbReference>
<keyword evidence="5" id="KW-1185">Reference proteome</keyword>
<dbReference type="InterPro" id="IPR029030">
    <property type="entry name" value="Caspase-like_dom_sf"/>
</dbReference>
<evidence type="ECO:0000259" key="3">
    <source>
        <dbReference type="Pfam" id="PF00656"/>
    </source>
</evidence>
<dbReference type="InterPro" id="IPR011990">
    <property type="entry name" value="TPR-like_helical_dom_sf"/>
</dbReference>
<feature type="signal peptide" evidence="2">
    <location>
        <begin position="1"/>
        <end position="22"/>
    </location>
</feature>
<dbReference type="GeneID" id="32584950"/>
<dbReference type="Pfam" id="PF00656">
    <property type="entry name" value="Peptidase_C14"/>
    <property type="match status" value="1"/>
</dbReference>
<dbReference type="GO" id="GO:0006508">
    <property type="term" value="P:proteolysis"/>
    <property type="evidence" value="ECO:0007669"/>
    <property type="project" value="InterPro"/>
</dbReference>
<feature type="domain" description="Peptidase C14 caspase" evidence="3">
    <location>
        <begin position="110"/>
        <end position="201"/>
    </location>
</feature>
<feature type="chain" id="PRO_5008056101" description="Peptidase C14 caspase domain-containing protein" evidence="2">
    <location>
        <begin position="23"/>
        <end position="206"/>
    </location>
</feature>
<dbReference type="GO" id="GO:0004197">
    <property type="term" value="F:cysteine-type endopeptidase activity"/>
    <property type="evidence" value="ECO:0007669"/>
    <property type="project" value="InterPro"/>
</dbReference>
<feature type="repeat" description="TPR" evidence="1">
    <location>
        <begin position="96"/>
        <end position="129"/>
    </location>
</feature>
<dbReference type="PANTHER" id="PTHR22576:SF37">
    <property type="entry name" value="MUCOSA-ASSOCIATED LYMPHOID TISSUE LYMPHOMA TRANSLOCATION PROTEIN 1"/>
    <property type="match status" value="1"/>
</dbReference>
<dbReference type="SUPFAM" id="SSF48452">
    <property type="entry name" value="TPR-like"/>
    <property type="match status" value="1"/>
</dbReference>
<name>A0A176ZIQ8_9BRAD</name>
<evidence type="ECO:0000256" key="1">
    <source>
        <dbReference type="PROSITE-ProRule" id="PRU00339"/>
    </source>
</evidence>
<keyword evidence="1" id="KW-0802">TPR repeat</keyword>